<proteinExistence type="predicted"/>
<accession>A0A392R2M3</accession>
<protein>
    <submittedName>
        <fullName evidence="2">Uncharacterized protein</fullName>
    </submittedName>
</protein>
<dbReference type="EMBL" id="LXQA010175067">
    <property type="protein sequence ID" value="MCI29795.1"/>
    <property type="molecule type" value="Genomic_DNA"/>
</dbReference>
<feature type="compositionally biased region" description="Basic and acidic residues" evidence="1">
    <location>
        <begin position="11"/>
        <end position="27"/>
    </location>
</feature>
<evidence type="ECO:0000256" key="1">
    <source>
        <dbReference type="SAM" id="MobiDB-lite"/>
    </source>
</evidence>
<sequence>MIGAKKRDRRTRSNRETRTDDEKELGRVRRRLHAEDGGPIAIGAVLWSSEK</sequence>
<evidence type="ECO:0000313" key="2">
    <source>
        <dbReference type="EMBL" id="MCI29795.1"/>
    </source>
</evidence>
<organism evidence="2 3">
    <name type="scientific">Trifolium medium</name>
    <dbReference type="NCBI Taxonomy" id="97028"/>
    <lineage>
        <taxon>Eukaryota</taxon>
        <taxon>Viridiplantae</taxon>
        <taxon>Streptophyta</taxon>
        <taxon>Embryophyta</taxon>
        <taxon>Tracheophyta</taxon>
        <taxon>Spermatophyta</taxon>
        <taxon>Magnoliopsida</taxon>
        <taxon>eudicotyledons</taxon>
        <taxon>Gunneridae</taxon>
        <taxon>Pentapetalae</taxon>
        <taxon>rosids</taxon>
        <taxon>fabids</taxon>
        <taxon>Fabales</taxon>
        <taxon>Fabaceae</taxon>
        <taxon>Papilionoideae</taxon>
        <taxon>50 kb inversion clade</taxon>
        <taxon>NPAAA clade</taxon>
        <taxon>Hologalegina</taxon>
        <taxon>IRL clade</taxon>
        <taxon>Trifolieae</taxon>
        <taxon>Trifolium</taxon>
    </lineage>
</organism>
<feature type="region of interest" description="Disordered" evidence="1">
    <location>
        <begin position="1"/>
        <end position="27"/>
    </location>
</feature>
<feature type="compositionally biased region" description="Basic residues" evidence="1">
    <location>
        <begin position="1"/>
        <end position="10"/>
    </location>
</feature>
<dbReference type="Proteomes" id="UP000265520">
    <property type="component" value="Unassembled WGS sequence"/>
</dbReference>
<dbReference type="AlphaFoldDB" id="A0A392R2M3"/>
<evidence type="ECO:0000313" key="3">
    <source>
        <dbReference type="Proteomes" id="UP000265520"/>
    </source>
</evidence>
<name>A0A392R2M3_9FABA</name>
<keyword evidence="3" id="KW-1185">Reference proteome</keyword>
<comment type="caution">
    <text evidence="2">The sequence shown here is derived from an EMBL/GenBank/DDBJ whole genome shotgun (WGS) entry which is preliminary data.</text>
</comment>
<reference evidence="2 3" key="1">
    <citation type="journal article" date="2018" name="Front. Plant Sci.">
        <title>Red Clover (Trifolium pratense) and Zigzag Clover (T. medium) - A Picture of Genomic Similarities and Differences.</title>
        <authorList>
            <person name="Dluhosova J."/>
            <person name="Istvanek J."/>
            <person name="Nedelnik J."/>
            <person name="Repkova J."/>
        </authorList>
    </citation>
    <scope>NUCLEOTIDE SEQUENCE [LARGE SCALE GENOMIC DNA]</scope>
    <source>
        <strain evidence="3">cv. 10/8</strain>
        <tissue evidence="2">Leaf</tissue>
    </source>
</reference>